<protein>
    <submittedName>
        <fullName evidence="9">Sugar ABC transporter permease</fullName>
    </submittedName>
</protein>
<name>A0AAW4PYW4_9EURY</name>
<evidence type="ECO:0000313" key="9">
    <source>
        <dbReference type="EMBL" id="MBX0325289.1"/>
    </source>
</evidence>
<dbReference type="InterPro" id="IPR035906">
    <property type="entry name" value="MetI-like_sf"/>
</dbReference>
<evidence type="ECO:0000256" key="6">
    <source>
        <dbReference type="ARBA" id="ARBA00023136"/>
    </source>
</evidence>
<feature type="transmembrane region" description="Helical" evidence="7">
    <location>
        <begin position="194"/>
        <end position="220"/>
    </location>
</feature>
<keyword evidence="3" id="KW-1003">Cell membrane</keyword>
<feature type="domain" description="ABC transmembrane type-1" evidence="8">
    <location>
        <begin position="111"/>
        <end position="318"/>
    </location>
</feature>
<feature type="transmembrane region" description="Helical" evidence="7">
    <location>
        <begin position="115"/>
        <end position="136"/>
    </location>
</feature>
<dbReference type="Proteomes" id="UP001430377">
    <property type="component" value="Unassembled WGS sequence"/>
</dbReference>
<dbReference type="Pfam" id="PF00528">
    <property type="entry name" value="BPD_transp_1"/>
    <property type="match status" value="1"/>
</dbReference>
<accession>A0AAW4PYW4</accession>
<keyword evidence="2 7" id="KW-0813">Transport</keyword>
<feature type="transmembrane region" description="Helical" evidence="7">
    <location>
        <begin position="302"/>
        <end position="322"/>
    </location>
</feature>
<proteinExistence type="inferred from homology"/>
<evidence type="ECO:0000256" key="3">
    <source>
        <dbReference type="ARBA" id="ARBA00022475"/>
    </source>
</evidence>
<evidence type="ECO:0000259" key="8">
    <source>
        <dbReference type="PROSITE" id="PS50928"/>
    </source>
</evidence>
<dbReference type="EMBL" id="RKLR01000012">
    <property type="protein sequence ID" value="MBX0325289.1"/>
    <property type="molecule type" value="Genomic_DNA"/>
</dbReference>
<sequence length="330" mass="35578">MASSNRTATQKASIVPNSLRRSGAYVNNWVENLSETKFAYLVLAPTLVIFTAIALWPILFTLRTSMYADSFSQFTGAFVGLQNYVEIVTGQRGAILIRPFFDLSNPFQSILPTTMIYTAVSVVLITALGFVQALVLNKTFRGRSIVRTAVLIPWAVPIVIQGMIFYLMFIPGGFGTRILHDIGLVGARPLSNSASTVGIVTLAAIWKRSAYVALIVLAGLQSIDEHLYDVAKVAGASRWQQFRMITLPQAIPTLMVAMLLTSIGSMRVYGQIDAIANCSTMPSITCAVVGTFNGSLYGTASALAFLTALLIGSVSMIYLVVLSRSRAGGI</sequence>
<dbReference type="PANTHER" id="PTHR43227:SF7">
    <property type="entry name" value="ARABINOOLIGOSACCHARIDES TRANSPORT SYSTEM PERMEASE PROTEIN ARAP"/>
    <property type="match status" value="1"/>
</dbReference>
<dbReference type="PANTHER" id="PTHR43227">
    <property type="entry name" value="BLL4140 PROTEIN"/>
    <property type="match status" value="1"/>
</dbReference>
<comment type="caution">
    <text evidence="9">The sequence shown here is derived from an EMBL/GenBank/DDBJ whole genome shotgun (WGS) entry which is preliminary data.</text>
</comment>
<gene>
    <name evidence="9" type="ORF">EGH21_19880</name>
</gene>
<feature type="transmembrane region" description="Helical" evidence="7">
    <location>
        <begin position="38"/>
        <end position="59"/>
    </location>
</feature>
<dbReference type="CDD" id="cd06261">
    <property type="entry name" value="TM_PBP2"/>
    <property type="match status" value="1"/>
</dbReference>
<evidence type="ECO:0000256" key="7">
    <source>
        <dbReference type="RuleBase" id="RU363032"/>
    </source>
</evidence>
<comment type="similarity">
    <text evidence="7">Belongs to the binding-protein-dependent transport system permease family.</text>
</comment>
<keyword evidence="5 7" id="KW-1133">Transmembrane helix</keyword>
<keyword evidence="4 7" id="KW-0812">Transmembrane</keyword>
<evidence type="ECO:0000256" key="4">
    <source>
        <dbReference type="ARBA" id="ARBA00022692"/>
    </source>
</evidence>
<evidence type="ECO:0000256" key="2">
    <source>
        <dbReference type="ARBA" id="ARBA00022448"/>
    </source>
</evidence>
<reference evidence="9 10" key="1">
    <citation type="submission" date="2021-06" db="EMBL/GenBank/DDBJ databases">
        <title>Halomicroarcula sp. a new haloarchaeum isolated from saline soil.</title>
        <authorList>
            <person name="Duran-Viseras A."/>
            <person name="Sanchez-Porro C."/>
            <person name="Ventosa A."/>
        </authorList>
    </citation>
    <scope>NUCLEOTIDE SEQUENCE [LARGE SCALE GENOMIC DNA]</scope>
    <source>
        <strain evidence="9 10">F13</strain>
    </source>
</reference>
<dbReference type="SUPFAM" id="SSF161098">
    <property type="entry name" value="MetI-like"/>
    <property type="match status" value="1"/>
</dbReference>
<feature type="transmembrane region" description="Helical" evidence="7">
    <location>
        <begin position="148"/>
        <end position="174"/>
    </location>
</feature>
<evidence type="ECO:0000256" key="1">
    <source>
        <dbReference type="ARBA" id="ARBA00004651"/>
    </source>
</evidence>
<organism evidence="9 10">
    <name type="scientific">Haloarcula rubra</name>
    <dbReference type="NCBI Taxonomy" id="2487747"/>
    <lineage>
        <taxon>Archaea</taxon>
        <taxon>Methanobacteriati</taxon>
        <taxon>Methanobacteriota</taxon>
        <taxon>Stenosarchaea group</taxon>
        <taxon>Halobacteria</taxon>
        <taxon>Halobacteriales</taxon>
        <taxon>Haloarculaceae</taxon>
        <taxon>Haloarcula</taxon>
    </lineage>
</organism>
<dbReference type="AlphaFoldDB" id="A0AAW4PYW4"/>
<dbReference type="InterPro" id="IPR000515">
    <property type="entry name" value="MetI-like"/>
</dbReference>
<dbReference type="GO" id="GO:0005886">
    <property type="term" value="C:plasma membrane"/>
    <property type="evidence" value="ECO:0007669"/>
    <property type="project" value="UniProtKB-SubCell"/>
</dbReference>
<feature type="transmembrane region" description="Helical" evidence="7">
    <location>
        <begin position="241"/>
        <end position="260"/>
    </location>
</feature>
<keyword evidence="10" id="KW-1185">Reference proteome</keyword>
<keyword evidence="6 7" id="KW-0472">Membrane</keyword>
<evidence type="ECO:0000256" key="5">
    <source>
        <dbReference type="ARBA" id="ARBA00022989"/>
    </source>
</evidence>
<dbReference type="PROSITE" id="PS50928">
    <property type="entry name" value="ABC_TM1"/>
    <property type="match status" value="1"/>
</dbReference>
<evidence type="ECO:0000313" key="10">
    <source>
        <dbReference type="Proteomes" id="UP001430377"/>
    </source>
</evidence>
<dbReference type="Gene3D" id="1.10.3720.10">
    <property type="entry name" value="MetI-like"/>
    <property type="match status" value="1"/>
</dbReference>
<dbReference type="InterPro" id="IPR050809">
    <property type="entry name" value="UgpAE/MalFG_permease"/>
</dbReference>
<dbReference type="GO" id="GO:0055085">
    <property type="term" value="P:transmembrane transport"/>
    <property type="evidence" value="ECO:0007669"/>
    <property type="project" value="InterPro"/>
</dbReference>
<comment type="subcellular location">
    <subcellularLocation>
        <location evidence="1 7">Cell membrane</location>
        <topology evidence="1 7">Multi-pass membrane protein</topology>
    </subcellularLocation>
</comment>